<evidence type="ECO:0000313" key="2">
    <source>
        <dbReference type="EMBL" id="TDW13108.1"/>
    </source>
</evidence>
<reference evidence="2 3" key="1">
    <citation type="submission" date="2019-03" db="EMBL/GenBank/DDBJ databases">
        <title>Genomic Encyclopedia of Type Strains, Phase IV (KMG-IV): sequencing the most valuable type-strain genomes for metagenomic binning, comparative biology and taxonomic classification.</title>
        <authorList>
            <person name="Goeker M."/>
        </authorList>
    </citation>
    <scope>NUCLEOTIDE SEQUENCE [LARGE SCALE GENOMIC DNA]</scope>
    <source>
        <strain evidence="2 3">DSM 28867</strain>
    </source>
</reference>
<dbReference type="RefSeq" id="WP_134171108.1">
    <property type="nucleotide sequence ID" value="NZ_SODD01000050.1"/>
</dbReference>
<name>A0A4R7ZA43_9FIRM</name>
<keyword evidence="1" id="KW-1133">Transmembrane helix</keyword>
<accession>A0A4R7ZA43</accession>
<evidence type="ECO:0000313" key="3">
    <source>
        <dbReference type="Proteomes" id="UP000294743"/>
    </source>
</evidence>
<comment type="caution">
    <text evidence="2">The sequence shown here is derived from an EMBL/GenBank/DDBJ whole genome shotgun (WGS) entry which is preliminary data.</text>
</comment>
<organism evidence="2 3">
    <name type="scientific">Breznakia blatticola</name>
    <dbReference type="NCBI Taxonomy" id="1754012"/>
    <lineage>
        <taxon>Bacteria</taxon>
        <taxon>Bacillati</taxon>
        <taxon>Bacillota</taxon>
        <taxon>Erysipelotrichia</taxon>
        <taxon>Erysipelotrichales</taxon>
        <taxon>Erysipelotrichaceae</taxon>
        <taxon>Breznakia</taxon>
    </lineage>
</organism>
<protein>
    <submittedName>
        <fullName evidence="2">Uncharacterized protein</fullName>
    </submittedName>
</protein>
<dbReference type="Proteomes" id="UP000294743">
    <property type="component" value="Unassembled WGS sequence"/>
</dbReference>
<proteinExistence type="predicted"/>
<keyword evidence="1" id="KW-0472">Membrane</keyword>
<feature type="transmembrane region" description="Helical" evidence="1">
    <location>
        <begin position="7"/>
        <end position="26"/>
    </location>
</feature>
<sequence length="106" mass="12343">MSNRSKAIGLGLFVLILIIFTCFIFVKPNTNRNITKIDNTVRWEYKESETIELKNTDLLYDDSNMLIKPSSSDDQSSYYNLVKGEYKLKTRVILNDEPVEIKIIVY</sequence>
<keyword evidence="3" id="KW-1185">Reference proteome</keyword>
<gene>
    <name evidence="2" type="ORF">EDD63_15014</name>
</gene>
<keyword evidence="1" id="KW-0812">Transmembrane</keyword>
<evidence type="ECO:0000256" key="1">
    <source>
        <dbReference type="SAM" id="Phobius"/>
    </source>
</evidence>
<dbReference type="EMBL" id="SODD01000050">
    <property type="protein sequence ID" value="TDW13108.1"/>
    <property type="molecule type" value="Genomic_DNA"/>
</dbReference>
<dbReference type="AlphaFoldDB" id="A0A4R7ZA43"/>